<dbReference type="AlphaFoldDB" id="A0A4R1L421"/>
<comment type="caution">
    <text evidence="2">The sequence shown here is derived from an EMBL/GenBank/DDBJ whole genome shotgun (WGS) entry which is preliminary data.</text>
</comment>
<dbReference type="RefSeq" id="WP_131996705.1">
    <property type="nucleotide sequence ID" value="NZ_SMGK01000003.1"/>
</dbReference>
<name>A0A4R1L421_9BACT</name>
<evidence type="ECO:0000313" key="2">
    <source>
        <dbReference type="EMBL" id="TCK72808.1"/>
    </source>
</evidence>
<sequence>MKILLSSILMLMSFTAASFANVTVSSPQNQETVSSPVQFTANANTNTCSRGVASMGVYVDDHLEYVVQGTSMKTSLSMRPGRHNAVVQEWDYCGGATLTSIPVTVAGQTGVWVTSPSDHSTVSWLTNYVATATTNCPQGVAAMGIYVNNQLMYVVKGSRLNTQMNLSPGTQNTVVQAWDQCGGTSSQPVSVTVQGRGNTFTDLQASKGWNSWGQLAPVYADCNNPCSGVNWSMAQGVKAPSLHGKATQFNLGGKTPYSDVLFENPVIGQFSTQNLRDIDRKLVPSLHNFTYDAYFYYSDEKATQAEEFDVNWFMDGVGITWGTECRVHGGNEWDIWDNANAKWVPTGIPCNPIANGWNHITLNVQRGPNNSVIYESITLNGITANINKTYPPFTVPMSWYGITVNYQMDGNEKQAAYTSYLDNFSFMYW</sequence>
<keyword evidence="3" id="KW-1185">Reference proteome</keyword>
<feature type="signal peptide" evidence="1">
    <location>
        <begin position="1"/>
        <end position="20"/>
    </location>
</feature>
<dbReference type="EMBL" id="SMGK01000003">
    <property type="protein sequence ID" value="TCK72808.1"/>
    <property type="molecule type" value="Genomic_DNA"/>
</dbReference>
<protein>
    <submittedName>
        <fullName evidence="2">Uncharacterized protein</fullName>
    </submittedName>
</protein>
<feature type="chain" id="PRO_5020343551" evidence="1">
    <location>
        <begin position="21"/>
        <end position="429"/>
    </location>
</feature>
<keyword evidence="1" id="KW-0732">Signal</keyword>
<dbReference type="Gene3D" id="2.60.40.10">
    <property type="entry name" value="Immunoglobulins"/>
    <property type="match status" value="1"/>
</dbReference>
<evidence type="ECO:0000313" key="3">
    <source>
        <dbReference type="Proteomes" id="UP000295210"/>
    </source>
</evidence>
<evidence type="ECO:0000256" key="1">
    <source>
        <dbReference type="SAM" id="SignalP"/>
    </source>
</evidence>
<proteinExistence type="predicted"/>
<accession>A0A4R1L421</accession>
<dbReference type="InterPro" id="IPR013783">
    <property type="entry name" value="Ig-like_fold"/>
</dbReference>
<gene>
    <name evidence="2" type="ORF">C7378_2398</name>
</gene>
<dbReference type="Proteomes" id="UP000295210">
    <property type="component" value="Unassembled WGS sequence"/>
</dbReference>
<dbReference type="OrthoDB" id="103670at2"/>
<organism evidence="2 3">
    <name type="scientific">Acidipila rosea</name>
    <dbReference type="NCBI Taxonomy" id="768535"/>
    <lineage>
        <taxon>Bacteria</taxon>
        <taxon>Pseudomonadati</taxon>
        <taxon>Acidobacteriota</taxon>
        <taxon>Terriglobia</taxon>
        <taxon>Terriglobales</taxon>
        <taxon>Acidobacteriaceae</taxon>
        <taxon>Acidipila</taxon>
    </lineage>
</organism>
<reference evidence="2 3" key="1">
    <citation type="submission" date="2019-03" db="EMBL/GenBank/DDBJ databases">
        <title>Genomic Encyclopedia of Type Strains, Phase IV (KMG-IV): sequencing the most valuable type-strain genomes for metagenomic binning, comparative biology and taxonomic classification.</title>
        <authorList>
            <person name="Goeker M."/>
        </authorList>
    </citation>
    <scope>NUCLEOTIDE SEQUENCE [LARGE SCALE GENOMIC DNA]</scope>
    <source>
        <strain evidence="2 3">DSM 103428</strain>
    </source>
</reference>